<feature type="compositionally biased region" description="Low complexity" evidence="1">
    <location>
        <begin position="298"/>
        <end position="320"/>
    </location>
</feature>
<dbReference type="AlphaFoldDB" id="A0A4U5M8J5"/>
<gene>
    <name evidence="3" type="ORF">L596_025693</name>
</gene>
<reference evidence="3 4" key="2">
    <citation type="journal article" date="2019" name="G3 (Bethesda)">
        <title>Hybrid Assembly of the Genome of the Entomopathogenic Nematode Steinernema carpocapsae Identifies the X-Chromosome.</title>
        <authorList>
            <person name="Serra L."/>
            <person name="Macchietto M."/>
            <person name="Macias-Munoz A."/>
            <person name="McGill C.J."/>
            <person name="Rodriguez I.M."/>
            <person name="Rodriguez B."/>
            <person name="Murad R."/>
            <person name="Mortazavi A."/>
        </authorList>
    </citation>
    <scope>NUCLEOTIDE SEQUENCE [LARGE SCALE GENOMIC DNA]</scope>
    <source>
        <strain evidence="3 4">ALL</strain>
    </source>
</reference>
<feature type="region of interest" description="Disordered" evidence="1">
    <location>
        <begin position="281"/>
        <end position="349"/>
    </location>
</feature>
<dbReference type="EMBL" id="AZBU02000009">
    <property type="protein sequence ID" value="TKR65266.1"/>
    <property type="molecule type" value="Genomic_DNA"/>
</dbReference>
<keyword evidence="4" id="KW-1185">Reference proteome</keyword>
<accession>A0A4U5M8J5</accession>
<feature type="signal peptide" evidence="2">
    <location>
        <begin position="1"/>
        <end position="21"/>
    </location>
</feature>
<name>A0A4U5M8J5_STECR</name>
<feature type="compositionally biased region" description="Basic and acidic residues" evidence="1">
    <location>
        <begin position="322"/>
        <end position="342"/>
    </location>
</feature>
<evidence type="ECO:0000313" key="4">
    <source>
        <dbReference type="Proteomes" id="UP000298663"/>
    </source>
</evidence>
<evidence type="ECO:0000256" key="2">
    <source>
        <dbReference type="SAM" id="SignalP"/>
    </source>
</evidence>
<reference evidence="3 4" key="1">
    <citation type="journal article" date="2015" name="Genome Biol.">
        <title>Comparative genomics of Steinernema reveals deeply conserved gene regulatory networks.</title>
        <authorList>
            <person name="Dillman A.R."/>
            <person name="Macchietto M."/>
            <person name="Porter C.F."/>
            <person name="Rogers A."/>
            <person name="Williams B."/>
            <person name="Antoshechkin I."/>
            <person name="Lee M.M."/>
            <person name="Goodwin Z."/>
            <person name="Lu X."/>
            <person name="Lewis E.E."/>
            <person name="Goodrich-Blair H."/>
            <person name="Stock S.P."/>
            <person name="Adams B.J."/>
            <person name="Sternberg P.W."/>
            <person name="Mortazavi A."/>
        </authorList>
    </citation>
    <scope>NUCLEOTIDE SEQUENCE [LARGE SCALE GENOMIC DNA]</scope>
    <source>
        <strain evidence="3 4">ALL</strain>
    </source>
</reference>
<protein>
    <submittedName>
        <fullName evidence="3">Uncharacterized protein</fullName>
    </submittedName>
</protein>
<organism evidence="3 4">
    <name type="scientific">Steinernema carpocapsae</name>
    <name type="common">Entomopathogenic nematode</name>
    <dbReference type="NCBI Taxonomy" id="34508"/>
    <lineage>
        <taxon>Eukaryota</taxon>
        <taxon>Metazoa</taxon>
        <taxon>Ecdysozoa</taxon>
        <taxon>Nematoda</taxon>
        <taxon>Chromadorea</taxon>
        <taxon>Rhabditida</taxon>
        <taxon>Tylenchina</taxon>
        <taxon>Panagrolaimomorpha</taxon>
        <taxon>Strongyloidoidea</taxon>
        <taxon>Steinernematidae</taxon>
        <taxon>Steinernema</taxon>
    </lineage>
</organism>
<comment type="caution">
    <text evidence="3">The sequence shown here is derived from an EMBL/GenBank/DDBJ whole genome shotgun (WGS) entry which is preliminary data.</text>
</comment>
<dbReference type="Proteomes" id="UP000298663">
    <property type="component" value="Unassembled WGS sequence"/>
</dbReference>
<feature type="chain" id="PRO_5020385842" evidence="2">
    <location>
        <begin position="22"/>
        <end position="349"/>
    </location>
</feature>
<keyword evidence="2" id="KW-0732">Signal</keyword>
<proteinExistence type="predicted"/>
<feature type="compositionally biased region" description="Polar residues" evidence="1">
    <location>
        <begin position="281"/>
        <end position="297"/>
    </location>
</feature>
<evidence type="ECO:0000313" key="3">
    <source>
        <dbReference type="EMBL" id="TKR65266.1"/>
    </source>
</evidence>
<sequence length="349" mass="38499">MAHPFMLLLSVFVAAFITGVANDCDQFRGYEVGFSFNRRIHRFRFEGTPIDLYGQLAEQAEFQTLTTVEFTNRGHVLLTYDNELVELRFDVEHDESTEADGKKKLTMVPPQSSVAPESFYVCNATYVGSGDPSTAASTSFRPPSSVTCWSSETPITTGEETFIDPELNYSTGDIFDLATGQAYDTTSEKNGRLVGVIRGQKMYMEPCGDGNRTVVKSVTYDCEGGDCSKRHNTLLLDSIDLNCFILDGCEIAFGPQTIFTSVAVIPTKPVTRDEMFATTTEKFTTAQHSTSDGTAQPSKTESTANSAASTTSEPETTTPMTDEEHSAVYRRLRYGEHHSPLDRRRHGAP</sequence>
<evidence type="ECO:0000256" key="1">
    <source>
        <dbReference type="SAM" id="MobiDB-lite"/>
    </source>
</evidence>